<evidence type="ECO:0000256" key="6">
    <source>
        <dbReference type="ARBA" id="ARBA00023319"/>
    </source>
</evidence>
<keyword evidence="3 8" id="KW-0472">Membrane</keyword>
<feature type="chain" id="PRO_5038449550" description="Ig-like domain-containing protein" evidence="9">
    <location>
        <begin position="23"/>
        <end position="329"/>
    </location>
</feature>
<dbReference type="InterPro" id="IPR007110">
    <property type="entry name" value="Ig-like_dom"/>
</dbReference>
<dbReference type="GO" id="GO:0050852">
    <property type="term" value="P:T cell receptor signaling pathway"/>
    <property type="evidence" value="ECO:0007669"/>
    <property type="project" value="TreeGrafter"/>
</dbReference>
<keyword evidence="4" id="KW-1015">Disulfide bond</keyword>
<feature type="domain" description="Ig-like" evidence="10">
    <location>
        <begin position="18"/>
        <end position="141"/>
    </location>
</feature>
<reference evidence="11" key="1">
    <citation type="submission" date="2021-01" db="EMBL/GenBank/DDBJ databases">
        <authorList>
            <person name="Zahm M."/>
            <person name="Roques C."/>
            <person name="Cabau C."/>
            <person name="Klopp C."/>
            <person name="Donnadieu C."/>
            <person name="Jouanno E."/>
            <person name="Lampietro C."/>
            <person name="Louis A."/>
            <person name="Herpin A."/>
            <person name="Echchiki A."/>
            <person name="Berthelot C."/>
            <person name="Parey E."/>
            <person name="Roest-Crollius H."/>
            <person name="Braasch I."/>
            <person name="Postlethwait J."/>
            <person name="Bobe J."/>
            <person name="Montfort J."/>
            <person name="Bouchez O."/>
            <person name="Begum T."/>
            <person name="Mejri S."/>
            <person name="Adams A."/>
            <person name="Chen W.-J."/>
            <person name="Guiguen Y."/>
        </authorList>
    </citation>
    <scope>NUCLEOTIDE SEQUENCE</scope>
    <source>
        <strain evidence="11">YG-15Mar2019-1</strain>
        <tissue evidence="11">Brain</tissue>
    </source>
</reference>
<keyword evidence="2 9" id="KW-0732">Signal</keyword>
<evidence type="ECO:0000256" key="3">
    <source>
        <dbReference type="ARBA" id="ARBA00023136"/>
    </source>
</evidence>
<keyword evidence="6" id="KW-0393">Immunoglobulin domain</keyword>
<keyword evidence="5" id="KW-0325">Glycoprotein</keyword>
<dbReference type="InterPro" id="IPR036179">
    <property type="entry name" value="Ig-like_dom_sf"/>
</dbReference>
<accession>A0A9D3PDG7</accession>
<dbReference type="AlphaFoldDB" id="A0A9D3PDG7"/>
<proteinExistence type="predicted"/>
<dbReference type="InterPro" id="IPR053896">
    <property type="entry name" value="BTN3A2-like_Ig-C"/>
</dbReference>
<dbReference type="Proteomes" id="UP001046870">
    <property type="component" value="Chromosome 25"/>
</dbReference>
<feature type="region of interest" description="Disordered" evidence="7">
    <location>
        <begin position="284"/>
        <end position="329"/>
    </location>
</feature>
<evidence type="ECO:0000256" key="7">
    <source>
        <dbReference type="SAM" id="MobiDB-lite"/>
    </source>
</evidence>
<dbReference type="GO" id="GO:0050863">
    <property type="term" value="P:regulation of T cell activation"/>
    <property type="evidence" value="ECO:0007669"/>
    <property type="project" value="UniProtKB-ARBA"/>
</dbReference>
<dbReference type="SUPFAM" id="SSF48726">
    <property type="entry name" value="Immunoglobulin"/>
    <property type="match status" value="2"/>
</dbReference>
<dbReference type="InterPro" id="IPR050504">
    <property type="entry name" value="IgSF_BTN/MOG"/>
</dbReference>
<dbReference type="InterPro" id="IPR013783">
    <property type="entry name" value="Ig-like_fold"/>
</dbReference>
<evidence type="ECO:0000313" key="12">
    <source>
        <dbReference type="Proteomes" id="UP001046870"/>
    </source>
</evidence>
<dbReference type="OrthoDB" id="10055806at2759"/>
<dbReference type="Pfam" id="PF22705">
    <property type="entry name" value="C2-set_3"/>
    <property type="match status" value="1"/>
</dbReference>
<evidence type="ECO:0000256" key="8">
    <source>
        <dbReference type="SAM" id="Phobius"/>
    </source>
</evidence>
<sequence length="329" mass="36471">MKTTLSVWLCLLAAVTAPLSDATTGHFSVSVPSEPISVWLGDAVVLPCTVTPSMDARDLELRWYRPQKFNMPLLHYKEHQLQTSSLDPRYRDRVSLEHGTEALARGNLSLRLRNITAADPGEYVCYVSSDQWYEKGQVSLHLNNLVGSPLVLSVQPSNGDRGGAQPQVNVTCVSEGWFPKPTLTWRDSKGTEVKDQQGVYYSTDAQGLVSVTGWLLYSPSDSEWLSCSVSLSQGDSREGRVLTHIHAPSGWMAAFISLLVLILLSAIIIITVLLVRSRRRGRKESKGNAVRSAEGDVSPEEMKELMAKDMDTEVQKRDLEDMRKKAGKI</sequence>
<evidence type="ECO:0000256" key="2">
    <source>
        <dbReference type="ARBA" id="ARBA00022729"/>
    </source>
</evidence>
<dbReference type="GO" id="GO:0005102">
    <property type="term" value="F:signaling receptor binding"/>
    <property type="evidence" value="ECO:0007669"/>
    <property type="project" value="TreeGrafter"/>
</dbReference>
<evidence type="ECO:0000256" key="9">
    <source>
        <dbReference type="SAM" id="SignalP"/>
    </source>
</evidence>
<dbReference type="InterPro" id="IPR003599">
    <property type="entry name" value="Ig_sub"/>
</dbReference>
<feature type="signal peptide" evidence="9">
    <location>
        <begin position="1"/>
        <end position="22"/>
    </location>
</feature>
<dbReference type="PANTHER" id="PTHR24100">
    <property type="entry name" value="BUTYROPHILIN"/>
    <property type="match status" value="1"/>
</dbReference>
<comment type="caution">
    <text evidence="11">The sequence shown here is derived from an EMBL/GenBank/DDBJ whole genome shotgun (WGS) entry which is preliminary data.</text>
</comment>
<feature type="transmembrane region" description="Helical" evidence="8">
    <location>
        <begin position="251"/>
        <end position="275"/>
    </location>
</feature>
<protein>
    <recommendedName>
        <fullName evidence="10">Ig-like domain-containing protein</fullName>
    </recommendedName>
</protein>
<dbReference type="PROSITE" id="PS50835">
    <property type="entry name" value="IG_LIKE"/>
    <property type="match status" value="2"/>
</dbReference>
<dbReference type="FunFam" id="2.60.40.10:FF:000142">
    <property type="entry name" value="V-set domain-containing T-cell activation inhibitor 1"/>
    <property type="match status" value="1"/>
</dbReference>
<feature type="compositionally biased region" description="Basic and acidic residues" evidence="7">
    <location>
        <begin position="300"/>
        <end position="329"/>
    </location>
</feature>
<evidence type="ECO:0000256" key="1">
    <source>
        <dbReference type="ARBA" id="ARBA00004370"/>
    </source>
</evidence>
<gene>
    <name evidence="11" type="ORF">MATL_G00263050</name>
</gene>
<comment type="subcellular location">
    <subcellularLocation>
        <location evidence="1">Membrane</location>
    </subcellularLocation>
</comment>
<keyword evidence="8" id="KW-1133">Transmembrane helix</keyword>
<dbReference type="EMBL" id="JAFDVH010000025">
    <property type="protein sequence ID" value="KAG7454751.1"/>
    <property type="molecule type" value="Genomic_DNA"/>
</dbReference>
<dbReference type="GO" id="GO:0009897">
    <property type="term" value="C:external side of plasma membrane"/>
    <property type="evidence" value="ECO:0007669"/>
    <property type="project" value="TreeGrafter"/>
</dbReference>
<dbReference type="GO" id="GO:1903037">
    <property type="term" value="P:regulation of leukocyte cell-cell adhesion"/>
    <property type="evidence" value="ECO:0007669"/>
    <property type="project" value="UniProtKB-ARBA"/>
</dbReference>
<dbReference type="Pfam" id="PF07686">
    <property type="entry name" value="V-set"/>
    <property type="match status" value="1"/>
</dbReference>
<evidence type="ECO:0000259" key="10">
    <source>
        <dbReference type="PROSITE" id="PS50835"/>
    </source>
</evidence>
<keyword evidence="8" id="KW-0812">Transmembrane</keyword>
<dbReference type="PANTHER" id="PTHR24100:SF149">
    <property type="entry name" value="BG-LIKE ANTIGEN 1-RELATED"/>
    <property type="match status" value="1"/>
</dbReference>
<evidence type="ECO:0000313" key="11">
    <source>
        <dbReference type="EMBL" id="KAG7454751.1"/>
    </source>
</evidence>
<dbReference type="InterPro" id="IPR013106">
    <property type="entry name" value="Ig_V-set"/>
</dbReference>
<evidence type="ECO:0000256" key="5">
    <source>
        <dbReference type="ARBA" id="ARBA00023180"/>
    </source>
</evidence>
<feature type="domain" description="Ig-like" evidence="10">
    <location>
        <begin position="149"/>
        <end position="243"/>
    </location>
</feature>
<dbReference type="Gene3D" id="2.60.40.10">
    <property type="entry name" value="Immunoglobulins"/>
    <property type="match status" value="2"/>
</dbReference>
<name>A0A9D3PDG7_MEGAT</name>
<organism evidence="11 12">
    <name type="scientific">Megalops atlanticus</name>
    <name type="common">Tarpon</name>
    <name type="synonym">Clupea gigantea</name>
    <dbReference type="NCBI Taxonomy" id="7932"/>
    <lineage>
        <taxon>Eukaryota</taxon>
        <taxon>Metazoa</taxon>
        <taxon>Chordata</taxon>
        <taxon>Craniata</taxon>
        <taxon>Vertebrata</taxon>
        <taxon>Euteleostomi</taxon>
        <taxon>Actinopterygii</taxon>
        <taxon>Neopterygii</taxon>
        <taxon>Teleostei</taxon>
        <taxon>Elopiformes</taxon>
        <taxon>Megalopidae</taxon>
        <taxon>Megalops</taxon>
    </lineage>
</organism>
<dbReference type="GO" id="GO:0001817">
    <property type="term" value="P:regulation of cytokine production"/>
    <property type="evidence" value="ECO:0007669"/>
    <property type="project" value="TreeGrafter"/>
</dbReference>
<dbReference type="SMART" id="SM00409">
    <property type="entry name" value="IG"/>
    <property type="match status" value="1"/>
</dbReference>
<keyword evidence="12" id="KW-1185">Reference proteome</keyword>
<evidence type="ECO:0000256" key="4">
    <source>
        <dbReference type="ARBA" id="ARBA00023157"/>
    </source>
</evidence>